<proteinExistence type="predicted"/>
<keyword evidence="3" id="KW-1185">Reference proteome</keyword>
<feature type="chain" id="PRO_5045923660" description="Lipoprotein" evidence="1">
    <location>
        <begin position="24"/>
        <end position="62"/>
    </location>
</feature>
<dbReference type="EMBL" id="JAUFQU010000095">
    <property type="protein sequence ID" value="MDN3710538.1"/>
    <property type="molecule type" value="Genomic_DNA"/>
</dbReference>
<accession>A0ABT8D112</accession>
<protein>
    <recommendedName>
        <fullName evidence="4">Lipoprotein</fullName>
    </recommendedName>
</protein>
<dbReference type="RefSeq" id="WP_290365652.1">
    <property type="nucleotide sequence ID" value="NZ_JAUFQU010000095.1"/>
</dbReference>
<evidence type="ECO:0000313" key="3">
    <source>
        <dbReference type="Proteomes" id="UP001242368"/>
    </source>
</evidence>
<sequence>MKKIILSLAVVAISMVSCNDASSDVQDQEVRAEAKKEILIFQKAKLNCDKRFLTLPIRVLCW</sequence>
<dbReference type="PROSITE" id="PS51257">
    <property type="entry name" value="PROKAR_LIPOPROTEIN"/>
    <property type="match status" value="1"/>
</dbReference>
<keyword evidence="1" id="KW-0732">Signal</keyword>
<comment type="caution">
    <text evidence="2">The sequence shown here is derived from an EMBL/GenBank/DDBJ whole genome shotgun (WGS) entry which is preliminary data.</text>
</comment>
<reference evidence="3" key="1">
    <citation type="journal article" date="2019" name="Int. J. Syst. Evol. Microbiol.">
        <title>The Global Catalogue of Microorganisms (GCM) 10K type strain sequencing project: providing services to taxonomists for standard genome sequencing and annotation.</title>
        <authorList>
            <consortium name="The Broad Institute Genomics Platform"/>
            <consortium name="The Broad Institute Genome Sequencing Center for Infectious Disease"/>
            <person name="Wu L."/>
            <person name="Ma J."/>
        </authorList>
    </citation>
    <scope>NUCLEOTIDE SEQUENCE [LARGE SCALE GENOMIC DNA]</scope>
    <source>
        <strain evidence="3">CECT 7184</strain>
    </source>
</reference>
<gene>
    <name evidence="2" type="ORF">QW060_27485</name>
</gene>
<organism evidence="2 3">
    <name type="scientific">Paenimyroides ceti</name>
    <dbReference type="NCBI Taxonomy" id="395087"/>
    <lineage>
        <taxon>Bacteria</taxon>
        <taxon>Pseudomonadati</taxon>
        <taxon>Bacteroidota</taxon>
        <taxon>Flavobacteriia</taxon>
        <taxon>Flavobacteriales</taxon>
        <taxon>Flavobacteriaceae</taxon>
        <taxon>Paenimyroides</taxon>
    </lineage>
</organism>
<name>A0ABT8D112_9FLAO</name>
<evidence type="ECO:0000256" key="1">
    <source>
        <dbReference type="SAM" id="SignalP"/>
    </source>
</evidence>
<dbReference type="Proteomes" id="UP001242368">
    <property type="component" value="Unassembled WGS sequence"/>
</dbReference>
<evidence type="ECO:0008006" key="4">
    <source>
        <dbReference type="Google" id="ProtNLM"/>
    </source>
</evidence>
<feature type="signal peptide" evidence="1">
    <location>
        <begin position="1"/>
        <end position="23"/>
    </location>
</feature>
<evidence type="ECO:0000313" key="2">
    <source>
        <dbReference type="EMBL" id="MDN3710538.1"/>
    </source>
</evidence>